<dbReference type="RefSeq" id="WP_130628136.1">
    <property type="nucleotide sequence ID" value="NZ_CP036164.1"/>
</dbReference>
<dbReference type="Gene3D" id="1.20.120.520">
    <property type="entry name" value="nmb1532 protein domain like"/>
    <property type="match status" value="1"/>
</dbReference>
<sequence length="152" mass="16976">MTEGDQTRLVAWAHELRAVHARLREALDLVRGTGDDPEVARDLLVFCRGFCTALTRHHEGEDRHLFPAIAAEHPDLGDTLLKLTQDHSMMSHLISGLEAALDRDEPPERVHTHLEGLGAIMESHFRFEERALLHVLETLDLDADLTAALGPL</sequence>
<dbReference type="OrthoDB" id="8225825at2"/>
<proteinExistence type="predicted"/>
<evidence type="ECO:0000259" key="1">
    <source>
        <dbReference type="Pfam" id="PF01814"/>
    </source>
</evidence>
<accession>A0A4P6MUF7</accession>
<feature type="domain" description="Hemerythrin-like" evidence="1">
    <location>
        <begin position="14"/>
        <end position="133"/>
    </location>
</feature>
<dbReference type="Proteomes" id="UP000290408">
    <property type="component" value="Chromosome"/>
</dbReference>
<evidence type="ECO:0000313" key="2">
    <source>
        <dbReference type="EMBL" id="QBF44883.1"/>
    </source>
</evidence>
<dbReference type="EMBL" id="CP036164">
    <property type="protein sequence ID" value="QBF44883.1"/>
    <property type="molecule type" value="Genomic_DNA"/>
</dbReference>
<dbReference type="KEGG" id="jli:EXU32_00480"/>
<dbReference type="InterPro" id="IPR012312">
    <property type="entry name" value="Hemerythrin-like"/>
</dbReference>
<keyword evidence="3" id="KW-1185">Reference proteome</keyword>
<reference evidence="2 3" key="1">
    <citation type="submission" date="2019-02" db="EMBL/GenBank/DDBJ databases">
        <title>Genomic data mining of an Antarctic deep-sea actinobacterium, Janibacterlimosus P3-3-X1.</title>
        <authorList>
            <person name="Liao L."/>
            <person name="Chen B."/>
        </authorList>
    </citation>
    <scope>NUCLEOTIDE SEQUENCE [LARGE SCALE GENOMIC DNA]</scope>
    <source>
        <strain evidence="2 3">P3-3-X1</strain>
    </source>
</reference>
<name>A0A4P6MUF7_9MICO</name>
<gene>
    <name evidence="2" type="ORF">EXU32_00480</name>
</gene>
<dbReference type="Pfam" id="PF01814">
    <property type="entry name" value="Hemerythrin"/>
    <property type="match status" value="1"/>
</dbReference>
<organism evidence="2 3">
    <name type="scientific">Janibacter limosus</name>
    <dbReference type="NCBI Taxonomy" id="53458"/>
    <lineage>
        <taxon>Bacteria</taxon>
        <taxon>Bacillati</taxon>
        <taxon>Actinomycetota</taxon>
        <taxon>Actinomycetes</taxon>
        <taxon>Micrococcales</taxon>
        <taxon>Intrasporangiaceae</taxon>
        <taxon>Janibacter</taxon>
    </lineage>
</organism>
<dbReference type="AlphaFoldDB" id="A0A4P6MUF7"/>
<protein>
    <submittedName>
        <fullName evidence="2">Hemerythrin domain-containing protein</fullName>
    </submittedName>
</protein>
<evidence type="ECO:0000313" key="3">
    <source>
        <dbReference type="Proteomes" id="UP000290408"/>
    </source>
</evidence>